<dbReference type="PROSITE" id="PS50889">
    <property type="entry name" value="S4"/>
    <property type="match status" value="1"/>
</dbReference>
<organism evidence="2 3">
    <name type="scientific">Marinoscillum furvescens DSM 4134</name>
    <dbReference type="NCBI Taxonomy" id="1122208"/>
    <lineage>
        <taxon>Bacteria</taxon>
        <taxon>Pseudomonadati</taxon>
        <taxon>Bacteroidota</taxon>
        <taxon>Cytophagia</taxon>
        <taxon>Cytophagales</taxon>
        <taxon>Reichenbachiellaceae</taxon>
        <taxon>Marinoscillum</taxon>
    </lineage>
</organism>
<dbReference type="OrthoDB" id="9811532at2"/>
<sequence length="70" mass="7888">MEKFTLRPDEDYIQLNDLLKVLNWVGSGGEAKIHISEGLVTVNDEVETRVRKKVRTGDRISFNGQEATVA</sequence>
<evidence type="ECO:0000313" key="2">
    <source>
        <dbReference type="EMBL" id="REE02094.1"/>
    </source>
</evidence>
<dbReference type="GO" id="GO:0003723">
    <property type="term" value="F:RNA binding"/>
    <property type="evidence" value="ECO:0007669"/>
    <property type="project" value="UniProtKB-KW"/>
</dbReference>
<evidence type="ECO:0000256" key="1">
    <source>
        <dbReference type="PROSITE-ProRule" id="PRU00182"/>
    </source>
</evidence>
<evidence type="ECO:0000313" key="3">
    <source>
        <dbReference type="Proteomes" id="UP000256779"/>
    </source>
</evidence>
<protein>
    <submittedName>
        <fullName evidence="2">Ribosome-associated protein</fullName>
    </submittedName>
</protein>
<reference evidence="2 3" key="1">
    <citation type="submission" date="2018-07" db="EMBL/GenBank/DDBJ databases">
        <title>Genomic Encyclopedia of Type Strains, Phase IV (KMG-IV): sequencing the most valuable type-strain genomes for metagenomic binning, comparative biology and taxonomic classification.</title>
        <authorList>
            <person name="Goeker M."/>
        </authorList>
    </citation>
    <scope>NUCLEOTIDE SEQUENCE [LARGE SCALE GENOMIC DNA]</scope>
    <source>
        <strain evidence="2 3">DSM 4134</strain>
    </source>
</reference>
<gene>
    <name evidence="2" type="ORF">C7460_102114</name>
</gene>
<name>A0A3D9L8T3_MARFU</name>
<comment type="caution">
    <text evidence="2">The sequence shown here is derived from an EMBL/GenBank/DDBJ whole genome shotgun (WGS) entry which is preliminary data.</text>
</comment>
<dbReference type="SUPFAM" id="SSF55174">
    <property type="entry name" value="Alpha-L RNA-binding motif"/>
    <property type="match status" value="1"/>
</dbReference>
<dbReference type="EMBL" id="QREG01000002">
    <property type="protein sequence ID" value="REE02094.1"/>
    <property type="molecule type" value="Genomic_DNA"/>
</dbReference>
<dbReference type="InterPro" id="IPR036986">
    <property type="entry name" value="S4_RNA-bd_sf"/>
</dbReference>
<dbReference type="AlphaFoldDB" id="A0A3D9L8T3"/>
<dbReference type="Pfam" id="PF13275">
    <property type="entry name" value="S4_2"/>
    <property type="match status" value="1"/>
</dbReference>
<dbReference type="CDD" id="cd00165">
    <property type="entry name" value="S4"/>
    <property type="match status" value="1"/>
</dbReference>
<proteinExistence type="predicted"/>
<accession>A0A3D9L8T3</accession>
<keyword evidence="1" id="KW-0694">RNA-binding</keyword>
<keyword evidence="3" id="KW-1185">Reference proteome</keyword>
<dbReference type="Proteomes" id="UP000256779">
    <property type="component" value="Unassembled WGS sequence"/>
</dbReference>
<dbReference type="RefSeq" id="WP_115866630.1">
    <property type="nucleotide sequence ID" value="NZ_QREG01000002.1"/>
</dbReference>
<dbReference type="Gene3D" id="3.10.290.10">
    <property type="entry name" value="RNA-binding S4 domain"/>
    <property type="match status" value="1"/>
</dbReference>